<name>A0A1D9PR37_BACVE</name>
<dbReference type="GeneID" id="93082011"/>
<reference evidence="2" key="1">
    <citation type="submission" date="2020-10" db="EMBL/GenBank/DDBJ databases">
        <title>Complete genome sequence of Bacillus velezensis NST6.</title>
        <authorList>
            <person name="Choi J."/>
        </authorList>
    </citation>
    <scope>NUCLEOTIDE SEQUENCE [LARGE SCALE GENOMIC DNA]</scope>
    <source>
        <strain evidence="2">NST6</strain>
    </source>
</reference>
<evidence type="ECO:0000313" key="1">
    <source>
        <dbReference type="EMBL" id="QOY27630.1"/>
    </source>
</evidence>
<accession>A0A1D9PR37</accession>
<protein>
    <submittedName>
        <fullName evidence="1">Uncharacterized protein</fullName>
    </submittedName>
</protein>
<gene>
    <name evidence="1" type="ORF">BACVE_002643</name>
</gene>
<proteinExistence type="predicted"/>
<dbReference type="Proteomes" id="UP000587477">
    <property type="component" value="Chromosome"/>
</dbReference>
<organism evidence="1 2">
    <name type="scientific">Bacillus velezensis</name>
    <dbReference type="NCBI Taxonomy" id="492670"/>
    <lineage>
        <taxon>Bacteria</taxon>
        <taxon>Bacillati</taxon>
        <taxon>Bacillota</taxon>
        <taxon>Bacilli</taxon>
        <taxon>Bacillales</taxon>
        <taxon>Bacillaceae</taxon>
        <taxon>Bacillus</taxon>
        <taxon>Bacillus amyloliquefaciens group</taxon>
    </lineage>
</organism>
<evidence type="ECO:0000313" key="2">
    <source>
        <dbReference type="Proteomes" id="UP000587477"/>
    </source>
</evidence>
<dbReference type="RefSeq" id="WP_007408668.1">
    <property type="nucleotide sequence ID" value="NZ_AP024501.1"/>
</dbReference>
<dbReference type="AlphaFoldDB" id="A0A1D9PR37"/>
<sequence>MKRKAAACIGIFCSIIAGTFIADDFCKTRQQTEADNWERFFLGAEYAEDKLSAAESMQTPFQPREYIRIVYR</sequence>
<dbReference type="EMBL" id="CP063687">
    <property type="protein sequence ID" value="QOY27630.1"/>
    <property type="molecule type" value="Genomic_DNA"/>
</dbReference>